<dbReference type="RefSeq" id="WP_123881511.1">
    <property type="nucleotide sequence ID" value="NZ_RPFZ01000001.1"/>
</dbReference>
<sequence length="230" mass="25049">MTSPLALSDRARTHVRTFGSEQQPVLVVDDVLADLSLVRGIAARHSFRPIGPHYPGIRAAVSERVVMPLADPLTALLTEIFALDRAPHYAECFLSVVTKGGGDLAPIQRLPHFDGTERGRIAVLLYLGDTETHGTGFYRQRSTGFESVTADRFAAYEKALRDGVAEHGLPVGYIGEGNALFDRIFAVRGRANRLIAYRGNTLHCAALPEGFAPDADPRRGRLTLNLFLSA</sequence>
<dbReference type="OrthoDB" id="7630206at2"/>
<evidence type="ECO:0000313" key="2">
    <source>
        <dbReference type="Proteomes" id="UP000275232"/>
    </source>
</evidence>
<reference evidence="1 2" key="1">
    <citation type="submission" date="2018-11" db="EMBL/GenBank/DDBJ databases">
        <title>Erythrobacter spongiae sp. nov., isolated from a marine sponge.</title>
        <authorList>
            <person name="Zhuang L."/>
            <person name="Luo L."/>
        </authorList>
    </citation>
    <scope>NUCLEOTIDE SEQUENCE [LARGE SCALE GENOMIC DNA]</scope>
    <source>
        <strain evidence="1 2">HN-E23</strain>
    </source>
</reference>
<dbReference type="InterPro" id="IPR045617">
    <property type="entry name" value="DUF6445"/>
</dbReference>
<protein>
    <submittedName>
        <fullName evidence="1">Uncharacterized protein</fullName>
    </submittedName>
</protein>
<keyword evidence="2" id="KW-1185">Reference proteome</keyword>
<name>A0A3N5CXD6_9SPHN</name>
<comment type="caution">
    <text evidence="1">The sequence shown here is derived from an EMBL/GenBank/DDBJ whole genome shotgun (WGS) entry which is preliminary data.</text>
</comment>
<proteinExistence type="predicted"/>
<gene>
    <name evidence="1" type="ORF">EG799_11970</name>
</gene>
<dbReference type="Pfam" id="PF20043">
    <property type="entry name" value="DUF6445"/>
    <property type="match status" value="1"/>
</dbReference>
<dbReference type="EMBL" id="RPFZ01000001">
    <property type="protein sequence ID" value="RPF72260.1"/>
    <property type="molecule type" value="Genomic_DNA"/>
</dbReference>
<dbReference type="Proteomes" id="UP000275232">
    <property type="component" value="Unassembled WGS sequence"/>
</dbReference>
<organism evidence="1 2">
    <name type="scientific">Aurantiacibacter spongiae</name>
    <dbReference type="NCBI Taxonomy" id="2488860"/>
    <lineage>
        <taxon>Bacteria</taxon>
        <taxon>Pseudomonadati</taxon>
        <taxon>Pseudomonadota</taxon>
        <taxon>Alphaproteobacteria</taxon>
        <taxon>Sphingomonadales</taxon>
        <taxon>Erythrobacteraceae</taxon>
        <taxon>Aurantiacibacter</taxon>
    </lineage>
</organism>
<evidence type="ECO:0000313" key="1">
    <source>
        <dbReference type="EMBL" id="RPF72260.1"/>
    </source>
</evidence>
<accession>A0A3N5CXD6</accession>
<dbReference type="AlphaFoldDB" id="A0A3N5CXD6"/>